<gene>
    <name evidence="13" type="ORF">GCM10007116_00160</name>
    <name evidence="12" type="ORF">HS1genome_0131</name>
</gene>
<dbReference type="InterPro" id="IPR016185">
    <property type="entry name" value="PreATP-grasp_dom_sf"/>
</dbReference>
<dbReference type="OrthoDB" id="146558at2157"/>
<evidence type="ECO:0000256" key="8">
    <source>
        <dbReference type="ARBA" id="ARBA00042242"/>
    </source>
</evidence>
<dbReference type="InterPro" id="IPR037123">
    <property type="entry name" value="PRibGlycinamide_synth_C_sf"/>
</dbReference>
<dbReference type="Pfam" id="PF02843">
    <property type="entry name" value="GARS_C"/>
    <property type="match status" value="1"/>
</dbReference>
<dbReference type="EMBL" id="BMQS01000001">
    <property type="protein sequence ID" value="GGT86207.1"/>
    <property type="molecule type" value="Genomic_DNA"/>
</dbReference>
<dbReference type="UniPathway" id="UPA00074">
    <property type="reaction ID" value="UER00125"/>
</dbReference>
<dbReference type="GO" id="GO:0006189">
    <property type="term" value="P:'de novo' IMP biosynthetic process"/>
    <property type="evidence" value="ECO:0007669"/>
    <property type="project" value="UniProtKB-UniPathway"/>
</dbReference>
<dbReference type="PANTHER" id="PTHR43472:SF1">
    <property type="entry name" value="PHOSPHORIBOSYLAMINE--GLYCINE LIGASE, CHLOROPLASTIC"/>
    <property type="match status" value="1"/>
</dbReference>
<dbReference type="SUPFAM" id="SSF52440">
    <property type="entry name" value="PreATP-grasp domain"/>
    <property type="match status" value="1"/>
</dbReference>
<dbReference type="KEGG" id="sacd:HS1genome_0131"/>
<dbReference type="SMART" id="SM01210">
    <property type="entry name" value="GARS_C"/>
    <property type="match status" value="1"/>
</dbReference>
<dbReference type="NCBIfam" id="TIGR00877">
    <property type="entry name" value="purD"/>
    <property type="match status" value="1"/>
</dbReference>
<dbReference type="InterPro" id="IPR020562">
    <property type="entry name" value="PRibGlycinamide_synth_N"/>
</dbReference>
<feature type="domain" description="ATP-grasp" evidence="11">
    <location>
        <begin position="112"/>
        <end position="341"/>
    </location>
</feature>
<evidence type="ECO:0000256" key="7">
    <source>
        <dbReference type="ARBA" id="ARBA00038345"/>
    </source>
</evidence>
<dbReference type="InterPro" id="IPR020561">
    <property type="entry name" value="PRibGlycinamid_synth_ATP-grasp"/>
</dbReference>
<dbReference type="Gene3D" id="3.40.50.20">
    <property type="match status" value="1"/>
</dbReference>
<accession>A0A348B0P0</accession>
<dbReference type="Proteomes" id="UP000276741">
    <property type="component" value="Chromosome"/>
</dbReference>
<proteinExistence type="inferred from homology"/>
<dbReference type="AlphaFoldDB" id="A0A348B0P0"/>
<dbReference type="InterPro" id="IPR011054">
    <property type="entry name" value="Rudment_hybrid_motif"/>
</dbReference>
<evidence type="ECO:0000256" key="9">
    <source>
        <dbReference type="ARBA" id="ARBA00042864"/>
    </source>
</evidence>
<evidence type="ECO:0000259" key="11">
    <source>
        <dbReference type="PROSITE" id="PS50975"/>
    </source>
</evidence>
<evidence type="ECO:0000256" key="3">
    <source>
        <dbReference type="ARBA" id="ARBA00022598"/>
    </source>
</evidence>
<evidence type="ECO:0000256" key="5">
    <source>
        <dbReference type="ARBA" id="ARBA00022755"/>
    </source>
</evidence>
<dbReference type="Proteomes" id="UP000616143">
    <property type="component" value="Unassembled WGS sequence"/>
</dbReference>
<dbReference type="EC" id="6.3.4.13" evidence="2"/>
<dbReference type="EMBL" id="AP018553">
    <property type="protein sequence ID" value="BBD71742.1"/>
    <property type="molecule type" value="Genomic_DNA"/>
</dbReference>
<comment type="similarity">
    <text evidence="7">Belongs to the GARS family.</text>
</comment>
<dbReference type="InterPro" id="IPR013815">
    <property type="entry name" value="ATP_grasp_subdomain_1"/>
</dbReference>
<dbReference type="InterPro" id="IPR011761">
    <property type="entry name" value="ATP-grasp"/>
</dbReference>
<evidence type="ECO:0000256" key="1">
    <source>
        <dbReference type="ARBA" id="ARBA00005174"/>
    </source>
</evidence>
<protein>
    <recommendedName>
        <fullName evidence="2">phosphoribosylamine--glycine ligase</fullName>
        <ecNumber evidence="2">6.3.4.13</ecNumber>
    </recommendedName>
    <alternativeName>
        <fullName evidence="8">Glycinamide ribonucleotide synthetase</fullName>
    </alternativeName>
    <alternativeName>
        <fullName evidence="9">Phosphoribosylglycinamide synthetase</fullName>
    </alternativeName>
</protein>
<dbReference type="SUPFAM" id="SSF56059">
    <property type="entry name" value="Glutathione synthetase ATP-binding domain-like"/>
    <property type="match status" value="1"/>
</dbReference>
<organism evidence="12 14">
    <name type="scientific">Sulfodiicoccus acidiphilus</name>
    <dbReference type="NCBI Taxonomy" id="1670455"/>
    <lineage>
        <taxon>Archaea</taxon>
        <taxon>Thermoproteota</taxon>
        <taxon>Thermoprotei</taxon>
        <taxon>Sulfolobales</taxon>
        <taxon>Sulfolobaceae</taxon>
        <taxon>Sulfodiicoccus</taxon>
    </lineage>
</organism>
<keyword evidence="14" id="KW-1185">Reference proteome</keyword>
<dbReference type="GO" id="GO:0009113">
    <property type="term" value="P:purine nucleobase biosynthetic process"/>
    <property type="evidence" value="ECO:0007669"/>
    <property type="project" value="InterPro"/>
</dbReference>
<evidence type="ECO:0000256" key="10">
    <source>
        <dbReference type="PROSITE-ProRule" id="PRU00409"/>
    </source>
</evidence>
<keyword evidence="6 10" id="KW-0067">ATP-binding</keyword>
<dbReference type="GO" id="GO:0004637">
    <property type="term" value="F:phosphoribosylamine-glycine ligase activity"/>
    <property type="evidence" value="ECO:0007669"/>
    <property type="project" value="UniProtKB-EC"/>
</dbReference>
<dbReference type="GO" id="GO:0005524">
    <property type="term" value="F:ATP binding"/>
    <property type="evidence" value="ECO:0007669"/>
    <property type="project" value="UniProtKB-UniRule"/>
</dbReference>
<dbReference type="PANTHER" id="PTHR43472">
    <property type="entry name" value="PHOSPHORIBOSYLAMINE--GLYCINE LIGASE"/>
    <property type="match status" value="1"/>
</dbReference>
<evidence type="ECO:0000256" key="2">
    <source>
        <dbReference type="ARBA" id="ARBA00013255"/>
    </source>
</evidence>
<evidence type="ECO:0000313" key="14">
    <source>
        <dbReference type="Proteomes" id="UP000276741"/>
    </source>
</evidence>
<keyword evidence="5" id="KW-0658">Purine biosynthesis</keyword>
<name>A0A348B0P0_9CREN</name>
<dbReference type="PROSITE" id="PS50975">
    <property type="entry name" value="ATP_GRASP"/>
    <property type="match status" value="1"/>
</dbReference>
<evidence type="ECO:0000256" key="6">
    <source>
        <dbReference type="ARBA" id="ARBA00022840"/>
    </source>
</evidence>
<dbReference type="Gene3D" id="3.90.600.10">
    <property type="entry name" value="Phosphoribosylglycinamide synthetase, C-terminal domain"/>
    <property type="match status" value="1"/>
</dbReference>
<dbReference type="SMART" id="SM01209">
    <property type="entry name" value="GARS_A"/>
    <property type="match status" value="1"/>
</dbReference>
<evidence type="ECO:0000313" key="12">
    <source>
        <dbReference type="EMBL" id="BBD71742.1"/>
    </source>
</evidence>
<keyword evidence="3 12" id="KW-0436">Ligase</keyword>
<reference evidence="13" key="1">
    <citation type="journal article" date="2014" name="Int. J. Syst. Evol. Microbiol.">
        <title>Complete genome sequence of Corynebacterium casei LMG S-19264T (=DSM 44701T), isolated from a smear-ripened cheese.</title>
        <authorList>
            <consortium name="US DOE Joint Genome Institute (JGI-PGF)"/>
            <person name="Walter F."/>
            <person name="Albersmeier A."/>
            <person name="Kalinowski J."/>
            <person name="Ruckert C."/>
        </authorList>
    </citation>
    <scope>NUCLEOTIDE SEQUENCE</scope>
    <source>
        <strain evidence="13">JCM 31740</strain>
    </source>
</reference>
<reference evidence="12" key="3">
    <citation type="journal article" date="2019" name="BMC Res. Notes">
        <title>Complete genome sequence of the Sulfodiicoccus acidiphilus strain HS-1T, the first crenarchaeon that lacks polB3, isolated from an acidic hot spring in Ohwaku-dani, Hakone, Japan.</title>
        <authorList>
            <person name="Sakai H.D."/>
            <person name="Kurosawa N."/>
        </authorList>
    </citation>
    <scope>NUCLEOTIDE SEQUENCE</scope>
    <source>
        <strain evidence="12">HS-1</strain>
    </source>
</reference>
<reference evidence="13" key="4">
    <citation type="submission" date="2020-09" db="EMBL/GenBank/DDBJ databases">
        <authorList>
            <person name="Sun Q."/>
            <person name="Ohkuma M."/>
        </authorList>
    </citation>
    <scope>NUCLEOTIDE SEQUENCE</scope>
    <source>
        <strain evidence="13">JCM 31740</strain>
    </source>
</reference>
<evidence type="ECO:0000313" key="13">
    <source>
        <dbReference type="EMBL" id="GGT86207.1"/>
    </source>
</evidence>
<evidence type="ECO:0000256" key="4">
    <source>
        <dbReference type="ARBA" id="ARBA00022741"/>
    </source>
</evidence>
<dbReference type="RefSeq" id="WP_126449072.1">
    <property type="nucleotide sequence ID" value="NZ_AP018553.1"/>
</dbReference>
<sequence>MKVLVIGEGAREHAIAESLANAGDSVFALASFRNPGLLSVTSRTGGRLLLGRVTDPSTARRALQSISPDLVVIGPEDPLFSGVSETVREEGIPVVGPNSSMARIEASKVWMRQLMEKYDIPGRLRFKSFDSIAEAAVFVKSVEGSIVIKPAEQVGGKGVRVITDIQAYLSQDKKESASFTLSEISTTVKGKEKVIVEEKVEGPEYTLHGLSDGHSMIFLPLAQDYKHAFDYGVGPETGGMGSISGPKDSLPFITSSELEETKDILNATIKAVEAETKGSYVGFLGGQMMLTPLWGPTVIEYYTRLGDPEASSIITRVRNFGELLHRVGSTSLARATVDVMDEPAVVKVVAPRGYPMNRNMAAGHSLTVDVERIREAGCIIYFGSVSLEGGKLVTQGSRALELVALGGFEEASKRLERCISMVSSNYPLYHRSDIGVTISDQIKLAELSRRMRSSDAYRAMLSTFFDVKGGSS</sequence>
<dbReference type="Pfam" id="PF01071">
    <property type="entry name" value="GARS_A"/>
    <property type="match status" value="1"/>
</dbReference>
<dbReference type="InterPro" id="IPR020560">
    <property type="entry name" value="PRibGlycinamide_synth_C-dom"/>
</dbReference>
<keyword evidence="4 10" id="KW-0547">Nucleotide-binding</keyword>
<dbReference type="Gene3D" id="3.30.1490.20">
    <property type="entry name" value="ATP-grasp fold, A domain"/>
    <property type="match status" value="1"/>
</dbReference>
<dbReference type="Pfam" id="PF02844">
    <property type="entry name" value="GARS_N"/>
    <property type="match status" value="1"/>
</dbReference>
<comment type="pathway">
    <text evidence="1">Purine metabolism; IMP biosynthesis via de novo pathway; N(1)-(5-phospho-D-ribosyl)glycinamide from 5-phospho-alpha-D-ribose 1-diphosphate: step 2/2.</text>
</comment>
<dbReference type="GeneID" id="38665623"/>
<reference evidence="14" key="2">
    <citation type="submission" date="2018-04" db="EMBL/GenBank/DDBJ databases">
        <title>Complete genome sequence of Sulfodiicoccus acidiphilus strain HS-1.</title>
        <authorList>
            <person name="Sakai H.D."/>
            <person name="Kurosawa N."/>
        </authorList>
    </citation>
    <scope>NUCLEOTIDE SEQUENCE [LARGE SCALE GENOMIC DNA]</scope>
    <source>
        <strain evidence="14">HS-1</strain>
    </source>
</reference>
<dbReference type="Gene3D" id="3.30.470.20">
    <property type="entry name" value="ATP-grasp fold, B domain"/>
    <property type="match status" value="1"/>
</dbReference>
<dbReference type="InterPro" id="IPR000115">
    <property type="entry name" value="PRibGlycinamide_synth"/>
</dbReference>
<dbReference type="SUPFAM" id="SSF51246">
    <property type="entry name" value="Rudiment single hybrid motif"/>
    <property type="match status" value="1"/>
</dbReference>
<dbReference type="GO" id="GO:0046872">
    <property type="term" value="F:metal ion binding"/>
    <property type="evidence" value="ECO:0007669"/>
    <property type="project" value="InterPro"/>
</dbReference>